<evidence type="ECO:0000313" key="1">
    <source>
        <dbReference type="EMBL" id="MCW1916482.1"/>
    </source>
</evidence>
<comment type="caution">
    <text evidence="1">The sequence shown here is derived from an EMBL/GenBank/DDBJ whole genome shotgun (WGS) entry which is preliminary data.</text>
</comment>
<accession>A0ABT3G9F6</accession>
<dbReference type="RefSeq" id="WP_264516059.1">
    <property type="nucleotide sequence ID" value="NZ_JAPDDR010000016.1"/>
</dbReference>
<organism evidence="1 2">
    <name type="scientific">Luteolibacter rhizosphaerae</name>
    <dbReference type="NCBI Taxonomy" id="2989719"/>
    <lineage>
        <taxon>Bacteria</taxon>
        <taxon>Pseudomonadati</taxon>
        <taxon>Verrucomicrobiota</taxon>
        <taxon>Verrucomicrobiia</taxon>
        <taxon>Verrucomicrobiales</taxon>
        <taxon>Verrucomicrobiaceae</taxon>
        <taxon>Luteolibacter</taxon>
    </lineage>
</organism>
<sequence>MAQITLNASGGMNAPVLETLDAGSRYLFWFYADIANAGLNQLHELSPLSMPVPFYSEVAGSAPVAFDLAVASGGRMEFTAATGQMHLYLSNGTAANAGNVIEYGFTRIPR</sequence>
<protein>
    <submittedName>
        <fullName evidence="1">Uncharacterized protein</fullName>
    </submittedName>
</protein>
<reference evidence="1" key="1">
    <citation type="submission" date="2022-10" db="EMBL/GenBank/DDBJ databases">
        <title>Luteolibacter sp. GHJ8, whole genome shotgun sequencing project.</title>
        <authorList>
            <person name="Zhao G."/>
            <person name="Shen L."/>
        </authorList>
    </citation>
    <scope>NUCLEOTIDE SEQUENCE</scope>
    <source>
        <strain evidence="1">GHJ8</strain>
    </source>
</reference>
<keyword evidence="2" id="KW-1185">Reference proteome</keyword>
<name>A0ABT3G9F6_9BACT</name>
<dbReference type="Proteomes" id="UP001165653">
    <property type="component" value="Unassembled WGS sequence"/>
</dbReference>
<evidence type="ECO:0000313" key="2">
    <source>
        <dbReference type="Proteomes" id="UP001165653"/>
    </source>
</evidence>
<dbReference type="EMBL" id="JAPDDR010000016">
    <property type="protein sequence ID" value="MCW1916482.1"/>
    <property type="molecule type" value="Genomic_DNA"/>
</dbReference>
<proteinExistence type="predicted"/>
<gene>
    <name evidence="1" type="ORF">OJ996_23040</name>
</gene>